<dbReference type="CDD" id="cd06260">
    <property type="entry name" value="DUF820-like"/>
    <property type="match status" value="1"/>
</dbReference>
<accession>A0ABU5I0V2</accession>
<dbReference type="GO" id="GO:0004519">
    <property type="term" value="F:endonuclease activity"/>
    <property type="evidence" value="ECO:0007669"/>
    <property type="project" value="UniProtKB-KW"/>
</dbReference>
<dbReference type="Gene3D" id="3.90.1570.10">
    <property type="entry name" value="tt1808, chain A"/>
    <property type="match status" value="1"/>
</dbReference>
<dbReference type="EMBL" id="JAXLPB010000002">
    <property type="protein sequence ID" value="MDY8109020.1"/>
    <property type="molecule type" value="Genomic_DNA"/>
</dbReference>
<keyword evidence="2" id="KW-0255">Endonuclease</keyword>
<evidence type="ECO:0000313" key="3">
    <source>
        <dbReference type="Proteomes" id="UP001294412"/>
    </source>
</evidence>
<dbReference type="InterPro" id="IPR012296">
    <property type="entry name" value="Nuclease_put_TT1808"/>
</dbReference>
<dbReference type="SUPFAM" id="SSF52980">
    <property type="entry name" value="Restriction endonuclease-like"/>
    <property type="match status" value="1"/>
</dbReference>
<keyword evidence="2" id="KW-0378">Hydrolase</keyword>
<keyword evidence="3" id="KW-1185">Reference proteome</keyword>
<dbReference type="RefSeq" id="WP_322186483.1">
    <property type="nucleotide sequence ID" value="NZ_JAXLPB010000002.1"/>
</dbReference>
<keyword evidence="2" id="KW-0540">Nuclease</keyword>
<evidence type="ECO:0000259" key="1">
    <source>
        <dbReference type="Pfam" id="PF05685"/>
    </source>
</evidence>
<reference evidence="2 3" key="1">
    <citation type="submission" date="2023-12" db="EMBL/GenBank/DDBJ databases">
        <title>Description of Novel Strain Fulvimarina sp. 2208YS6-2-32 isolated from Uroteuthis (Photololigo) edulis.</title>
        <authorList>
            <person name="Park J.-S."/>
        </authorList>
    </citation>
    <scope>NUCLEOTIDE SEQUENCE [LARGE SCALE GENOMIC DNA]</scope>
    <source>
        <strain evidence="2 3">2208YS6-2-32</strain>
    </source>
</reference>
<dbReference type="PANTHER" id="PTHR36558">
    <property type="entry name" value="GLR1098 PROTEIN"/>
    <property type="match status" value="1"/>
</dbReference>
<dbReference type="Pfam" id="PF05685">
    <property type="entry name" value="Uma2"/>
    <property type="match status" value="1"/>
</dbReference>
<dbReference type="InterPro" id="IPR008538">
    <property type="entry name" value="Uma2"/>
</dbReference>
<name>A0ABU5I0V2_9HYPH</name>
<evidence type="ECO:0000313" key="2">
    <source>
        <dbReference type="EMBL" id="MDY8109020.1"/>
    </source>
</evidence>
<comment type="caution">
    <text evidence="2">The sequence shown here is derived from an EMBL/GenBank/DDBJ whole genome shotgun (WGS) entry which is preliminary data.</text>
</comment>
<proteinExistence type="predicted"/>
<protein>
    <submittedName>
        <fullName evidence="2">Uma2 family endonuclease</fullName>
    </submittedName>
</protein>
<dbReference type="InterPro" id="IPR011335">
    <property type="entry name" value="Restrct_endonuc-II-like"/>
</dbReference>
<organism evidence="2 3">
    <name type="scientific">Fulvimarina uroteuthidis</name>
    <dbReference type="NCBI Taxonomy" id="3098149"/>
    <lineage>
        <taxon>Bacteria</taxon>
        <taxon>Pseudomonadati</taxon>
        <taxon>Pseudomonadota</taxon>
        <taxon>Alphaproteobacteria</taxon>
        <taxon>Hyphomicrobiales</taxon>
        <taxon>Aurantimonadaceae</taxon>
        <taxon>Fulvimarina</taxon>
    </lineage>
</organism>
<feature type="domain" description="Putative restriction endonuclease" evidence="1">
    <location>
        <begin position="13"/>
        <end position="168"/>
    </location>
</feature>
<dbReference type="PANTHER" id="PTHR36558:SF1">
    <property type="entry name" value="RESTRICTION ENDONUCLEASE DOMAIN-CONTAINING PROTEIN-RELATED"/>
    <property type="match status" value="1"/>
</dbReference>
<gene>
    <name evidence="2" type="ORF">U0C82_07670</name>
</gene>
<sequence>MSDLRDFEPWTLPEFFAWQEGQSERFELVGGFPLKMMTGASNRHDLVAVNILAELRNRLRGSPCRPFTADGAVETFPGQIRRPDAGIDCGKADLDAYMAKAPTAVFEVLSPSTRDFDRIRKVEEYKSVSTMRHIVIIEPTLVSLVHVSRTSGDAVWETEMLNGIDQTLDLTGAGIQIPVLEIYAGLFD</sequence>
<dbReference type="Proteomes" id="UP001294412">
    <property type="component" value="Unassembled WGS sequence"/>
</dbReference>